<name>A0A8D8ZEQ4_9HEMI</name>
<reference evidence="2" key="1">
    <citation type="submission" date="2021-05" db="EMBL/GenBank/DDBJ databases">
        <authorList>
            <person name="Alioto T."/>
            <person name="Alioto T."/>
            <person name="Gomez Garrido J."/>
        </authorList>
    </citation>
    <scope>NUCLEOTIDE SEQUENCE</scope>
</reference>
<dbReference type="EMBL" id="HBUF01509889">
    <property type="protein sequence ID" value="CAG6746449.1"/>
    <property type="molecule type" value="Transcribed_RNA"/>
</dbReference>
<dbReference type="InterPro" id="IPR027831">
    <property type="entry name" value="DUF4485"/>
</dbReference>
<sequence length="105" mass="12497">MCTQDNQEFRNAMREISFYAIRLKSEFDRVRCVEWVRKLLSMNDVCLNQARIQNNYAQYLNMMVKSGFLHGLYHKPPPPGPLRPLLEALVSRLEPQFYFIFILII</sequence>
<protein>
    <recommendedName>
        <fullName evidence="1">DUF4485 domain-containing protein</fullName>
    </recommendedName>
</protein>
<evidence type="ECO:0000313" key="2">
    <source>
        <dbReference type="EMBL" id="CAG6746448.1"/>
    </source>
</evidence>
<organism evidence="2">
    <name type="scientific">Cacopsylla melanoneura</name>
    <dbReference type="NCBI Taxonomy" id="428564"/>
    <lineage>
        <taxon>Eukaryota</taxon>
        <taxon>Metazoa</taxon>
        <taxon>Ecdysozoa</taxon>
        <taxon>Arthropoda</taxon>
        <taxon>Hexapoda</taxon>
        <taxon>Insecta</taxon>
        <taxon>Pterygota</taxon>
        <taxon>Neoptera</taxon>
        <taxon>Paraneoptera</taxon>
        <taxon>Hemiptera</taxon>
        <taxon>Sternorrhyncha</taxon>
        <taxon>Psylloidea</taxon>
        <taxon>Psyllidae</taxon>
        <taxon>Psyllinae</taxon>
        <taxon>Cacopsylla</taxon>
    </lineage>
</organism>
<proteinExistence type="predicted"/>
<feature type="domain" description="DUF4485" evidence="1">
    <location>
        <begin position="6"/>
        <end position="86"/>
    </location>
</feature>
<dbReference type="EMBL" id="HBUF01509888">
    <property type="protein sequence ID" value="CAG6746448.1"/>
    <property type="molecule type" value="Transcribed_RNA"/>
</dbReference>
<accession>A0A8D8ZEQ4</accession>
<evidence type="ECO:0000259" key="1">
    <source>
        <dbReference type="Pfam" id="PF14846"/>
    </source>
</evidence>
<dbReference type="AlphaFoldDB" id="A0A8D8ZEQ4"/>
<dbReference type="Pfam" id="PF14846">
    <property type="entry name" value="DUF4485"/>
    <property type="match status" value="1"/>
</dbReference>